<dbReference type="Proteomes" id="UP000192578">
    <property type="component" value="Unassembled WGS sequence"/>
</dbReference>
<proteinExistence type="predicted"/>
<gene>
    <name evidence="2" type="ORF">BV898_13379</name>
</gene>
<dbReference type="EMBL" id="MTYJ01000147">
    <property type="protein sequence ID" value="OQV12351.1"/>
    <property type="molecule type" value="Genomic_DNA"/>
</dbReference>
<keyword evidence="1" id="KW-0732">Signal</keyword>
<protein>
    <submittedName>
        <fullName evidence="2">Uncharacterized protein</fullName>
    </submittedName>
</protein>
<comment type="caution">
    <text evidence="2">The sequence shown here is derived from an EMBL/GenBank/DDBJ whole genome shotgun (WGS) entry which is preliminary data.</text>
</comment>
<name>A0A1W0WAX9_HYPEX</name>
<evidence type="ECO:0000313" key="2">
    <source>
        <dbReference type="EMBL" id="OQV12351.1"/>
    </source>
</evidence>
<accession>A0A1W0WAX9</accession>
<evidence type="ECO:0000256" key="1">
    <source>
        <dbReference type="SAM" id="SignalP"/>
    </source>
</evidence>
<evidence type="ECO:0000313" key="3">
    <source>
        <dbReference type="Proteomes" id="UP000192578"/>
    </source>
</evidence>
<dbReference type="AlphaFoldDB" id="A0A1W0WAX9"/>
<feature type="chain" id="PRO_5011986274" evidence="1">
    <location>
        <begin position="25"/>
        <end position="81"/>
    </location>
</feature>
<keyword evidence="3" id="KW-1185">Reference proteome</keyword>
<feature type="signal peptide" evidence="1">
    <location>
        <begin position="1"/>
        <end position="24"/>
    </location>
</feature>
<reference evidence="3" key="1">
    <citation type="submission" date="2017-01" db="EMBL/GenBank/DDBJ databases">
        <title>Comparative genomics of anhydrobiosis in the tardigrade Hypsibius dujardini.</title>
        <authorList>
            <person name="Yoshida Y."/>
            <person name="Koutsovoulos G."/>
            <person name="Laetsch D."/>
            <person name="Stevens L."/>
            <person name="Kumar S."/>
            <person name="Horikawa D."/>
            <person name="Ishino K."/>
            <person name="Komine S."/>
            <person name="Tomita M."/>
            <person name="Blaxter M."/>
            <person name="Arakawa K."/>
        </authorList>
    </citation>
    <scope>NUCLEOTIDE SEQUENCE [LARGE SCALE GENOMIC DNA]</scope>
    <source>
        <strain evidence="3">Z151</strain>
    </source>
</reference>
<organism evidence="2 3">
    <name type="scientific">Hypsibius exemplaris</name>
    <name type="common">Freshwater tardigrade</name>
    <dbReference type="NCBI Taxonomy" id="2072580"/>
    <lineage>
        <taxon>Eukaryota</taxon>
        <taxon>Metazoa</taxon>
        <taxon>Ecdysozoa</taxon>
        <taxon>Tardigrada</taxon>
        <taxon>Eutardigrada</taxon>
        <taxon>Parachela</taxon>
        <taxon>Hypsibioidea</taxon>
        <taxon>Hypsibiidae</taxon>
        <taxon>Hypsibius</taxon>
    </lineage>
</organism>
<sequence>MTPMGHLILCTTVFILIGAVTSDAAGFLESFRLRCAAISPDCGVDCGDGGLGGLGGHYHSDRALPDPGCPSFTTTTSAPVT</sequence>